<dbReference type="PANTHER" id="PTHR43471:SF1">
    <property type="entry name" value="ABC TRANSPORTER PERMEASE PROTEIN NOSY-RELATED"/>
    <property type="match status" value="1"/>
</dbReference>
<feature type="transmembrane region" description="Helical" evidence="5">
    <location>
        <begin position="24"/>
        <end position="42"/>
    </location>
</feature>
<evidence type="ECO:0000313" key="7">
    <source>
        <dbReference type="EMBL" id="SQI63139.1"/>
    </source>
</evidence>
<organism evidence="7 8">
    <name type="scientific">Lederbergia lenta</name>
    <name type="common">Bacillus lentus</name>
    <dbReference type="NCBI Taxonomy" id="1467"/>
    <lineage>
        <taxon>Bacteria</taxon>
        <taxon>Bacillati</taxon>
        <taxon>Bacillota</taxon>
        <taxon>Bacilli</taxon>
        <taxon>Bacillales</taxon>
        <taxon>Bacillaceae</taxon>
        <taxon>Lederbergia</taxon>
    </lineage>
</organism>
<feature type="transmembrane region" description="Helical" evidence="5">
    <location>
        <begin position="54"/>
        <end position="71"/>
    </location>
</feature>
<dbReference type="GO" id="GO:0140359">
    <property type="term" value="F:ABC-type transporter activity"/>
    <property type="evidence" value="ECO:0007669"/>
    <property type="project" value="InterPro"/>
</dbReference>
<evidence type="ECO:0000256" key="2">
    <source>
        <dbReference type="ARBA" id="ARBA00022692"/>
    </source>
</evidence>
<evidence type="ECO:0000256" key="5">
    <source>
        <dbReference type="SAM" id="Phobius"/>
    </source>
</evidence>
<gene>
    <name evidence="7" type="ORF">NCTC4824_03937</name>
</gene>
<feature type="transmembrane region" description="Helical" evidence="5">
    <location>
        <begin position="121"/>
        <end position="146"/>
    </location>
</feature>
<dbReference type="AlphaFoldDB" id="A0A2X4WJR8"/>
<dbReference type="Proteomes" id="UP000249134">
    <property type="component" value="Chromosome 1"/>
</dbReference>
<accession>A0A2X4WJR8</accession>
<protein>
    <submittedName>
        <fullName evidence="7">ABC transporter permease</fullName>
    </submittedName>
</protein>
<feature type="domain" description="ABC-2 type transporter transmembrane" evidence="6">
    <location>
        <begin position="50"/>
        <end position="226"/>
    </location>
</feature>
<comment type="subcellular location">
    <subcellularLocation>
        <location evidence="1">Membrane</location>
        <topology evidence="1">Multi-pass membrane protein</topology>
    </subcellularLocation>
</comment>
<dbReference type="InterPro" id="IPR013525">
    <property type="entry name" value="ABC2_TM"/>
</dbReference>
<dbReference type="GO" id="GO:0016020">
    <property type="term" value="C:membrane"/>
    <property type="evidence" value="ECO:0007669"/>
    <property type="project" value="UniProtKB-SubCell"/>
</dbReference>
<evidence type="ECO:0000256" key="4">
    <source>
        <dbReference type="ARBA" id="ARBA00023136"/>
    </source>
</evidence>
<evidence type="ECO:0000313" key="8">
    <source>
        <dbReference type="Proteomes" id="UP000249134"/>
    </source>
</evidence>
<keyword evidence="3 5" id="KW-1133">Transmembrane helix</keyword>
<reference evidence="7 8" key="1">
    <citation type="submission" date="2018-06" db="EMBL/GenBank/DDBJ databases">
        <authorList>
            <consortium name="Pathogen Informatics"/>
            <person name="Doyle S."/>
        </authorList>
    </citation>
    <scope>NUCLEOTIDE SEQUENCE [LARGE SCALE GENOMIC DNA]</scope>
    <source>
        <strain evidence="7 8">NCTC4824</strain>
    </source>
</reference>
<name>A0A2X4WJR8_LEDLE</name>
<dbReference type="EMBL" id="LS483476">
    <property type="protein sequence ID" value="SQI63139.1"/>
    <property type="molecule type" value="Genomic_DNA"/>
</dbReference>
<feature type="transmembrane region" description="Helical" evidence="5">
    <location>
        <begin position="92"/>
        <end position="115"/>
    </location>
</feature>
<keyword evidence="2 5" id="KW-0812">Transmembrane</keyword>
<evidence type="ECO:0000256" key="3">
    <source>
        <dbReference type="ARBA" id="ARBA00022989"/>
    </source>
</evidence>
<dbReference type="RefSeq" id="WP_066143816.1">
    <property type="nucleotide sequence ID" value="NZ_CBCSGM010000004.1"/>
</dbReference>
<sequence length="236" mass="26067">MTFSFKRMNAIFQKDWKDLYKNSYILFTLAIPLAFAALLGRIGEDDSTMQSMPITLAFVIAGVFVQAAMIAEEKEKNTLRGLLLSPASTTEILIGKSALSLLMTVVVIIGSIILSDFQVENVAWFAILIIINLIFYISMGTILGLLSRTVMETTIIGMPVMLIFGLTPMFVSIIENKAILKLINFLPSERFSAAWSAIASGKGFADIGTHIVILLIWAIASLILTFIIYGKRQFDK</sequence>
<keyword evidence="4 5" id="KW-0472">Membrane</keyword>
<dbReference type="Pfam" id="PF12698">
    <property type="entry name" value="ABC2_membrane_3"/>
    <property type="match status" value="1"/>
</dbReference>
<evidence type="ECO:0000256" key="1">
    <source>
        <dbReference type="ARBA" id="ARBA00004141"/>
    </source>
</evidence>
<feature type="transmembrane region" description="Helical" evidence="5">
    <location>
        <begin position="153"/>
        <end position="174"/>
    </location>
</feature>
<feature type="transmembrane region" description="Helical" evidence="5">
    <location>
        <begin position="207"/>
        <end position="229"/>
    </location>
</feature>
<dbReference type="PANTHER" id="PTHR43471">
    <property type="entry name" value="ABC TRANSPORTER PERMEASE"/>
    <property type="match status" value="1"/>
</dbReference>
<keyword evidence="8" id="KW-1185">Reference proteome</keyword>
<proteinExistence type="predicted"/>
<evidence type="ECO:0000259" key="6">
    <source>
        <dbReference type="Pfam" id="PF12698"/>
    </source>
</evidence>
<dbReference type="STRING" id="1348624.GCA_001591545_03001"/>
<dbReference type="KEGG" id="blen:NCTC4824_03937"/>